<keyword evidence="3" id="KW-0808">Transferase</keyword>
<dbReference type="EMBL" id="BAABLM010000005">
    <property type="protein sequence ID" value="GAA4680202.1"/>
    <property type="molecule type" value="Genomic_DNA"/>
</dbReference>
<accession>A0ABP8W4I9</accession>
<sequence length="398" mass="42039">MSRPLRIAVIAPLRYPISQPHAGGLESSVWNQVRTLRSRGHRVVLCATEGSDFLDGGPAEFTLPRPVWDDESLATDTTYPDGYLDRAFAALDRAMEYLRDHADDFDVVDNHCLHGLPLGWADRLGIPMVSTLHTPTLPALLEAHASCGEPRSRFLAVSRHTAREWAVEGIETTVVPNGIDTDRWMLGPGGPDLVWFGRIVPEKGAHLAIRAARLAGRRLVLAGRIGDADYFEREVAPFLGNGVEYVGPLGQADLAELVGRSACALVTPVWEEPFGLVIAEALATGTPVAAFDTGGVAEVAGSSTGARLVAMGDVEALARAATALAEGAAHDRHLRAAIRDGVVERFSLEARAATLEGIYSALADGFAGEGASPAADARHHAGLAPGLAPDLAPETVGA</sequence>
<protein>
    <recommendedName>
        <fullName evidence="1">D-inositol 3-phosphate glycosyltransferase</fullName>
    </recommendedName>
</protein>
<evidence type="ECO:0000259" key="5">
    <source>
        <dbReference type="Pfam" id="PF13439"/>
    </source>
</evidence>
<comment type="caution">
    <text evidence="6">The sequence shown here is derived from an EMBL/GenBank/DDBJ whole genome shotgun (WGS) entry which is preliminary data.</text>
</comment>
<keyword evidence="2" id="KW-0328">Glycosyltransferase</keyword>
<evidence type="ECO:0000256" key="3">
    <source>
        <dbReference type="ARBA" id="ARBA00022679"/>
    </source>
</evidence>
<organism evidence="6 7">
    <name type="scientific">Frondihabitans cladoniiphilus</name>
    <dbReference type="NCBI Taxonomy" id="715785"/>
    <lineage>
        <taxon>Bacteria</taxon>
        <taxon>Bacillati</taxon>
        <taxon>Actinomycetota</taxon>
        <taxon>Actinomycetes</taxon>
        <taxon>Micrococcales</taxon>
        <taxon>Microbacteriaceae</taxon>
        <taxon>Frondihabitans</taxon>
    </lineage>
</organism>
<dbReference type="RefSeq" id="WP_345376404.1">
    <property type="nucleotide sequence ID" value="NZ_BAABLM010000005.1"/>
</dbReference>
<dbReference type="PANTHER" id="PTHR45947">
    <property type="entry name" value="SULFOQUINOVOSYL TRANSFERASE SQD2"/>
    <property type="match status" value="1"/>
</dbReference>
<dbReference type="Gene3D" id="3.40.50.2000">
    <property type="entry name" value="Glycogen Phosphorylase B"/>
    <property type="match status" value="2"/>
</dbReference>
<evidence type="ECO:0000256" key="1">
    <source>
        <dbReference type="ARBA" id="ARBA00021292"/>
    </source>
</evidence>
<evidence type="ECO:0000313" key="6">
    <source>
        <dbReference type="EMBL" id="GAA4680202.1"/>
    </source>
</evidence>
<dbReference type="Pfam" id="PF00534">
    <property type="entry name" value="Glycos_transf_1"/>
    <property type="match status" value="1"/>
</dbReference>
<dbReference type="InterPro" id="IPR050194">
    <property type="entry name" value="Glycosyltransferase_grp1"/>
</dbReference>
<proteinExistence type="predicted"/>
<dbReference type="Proteomes" id="UP001501295">
    <property type="component" value="Unassembled WGS sequence"/>
</dbReference>
<dbReference type="SUPFAM" id="SSF53756">
    <property type="entry name" value="UDP-Glycosyltransferase/glycogen phosphorylase"/>
    <property type="match status" value="1"/>
</dbReference>
<dbReference type="PANTHER" id="PTHR45947:SF3">
    <property type="entry name" value="SULFOQUINOVOSYL TRANSFERASE SQD2"/>
    <property type="match status" value="1"/>
</dbReference>
<keyword evidence="7" id="KW-1185">Reference proteome</keyword>
<evidence type="ECO:0000256" key="2">
    <source>
        <dbReference type="ARBA" id="ARBA00022676"/>
    </source>
</evidence>
<evidence type="ECO:0000259" key="4">
    <source>
        <dbReference type="Pfam" id="PF00534"/>
    </source>
</evidence>
<evidence type="ECO:0000313" key="7">
    <source>
        <dbReference type="Proteomes" id="UP001501295"/>
    </source>
</evidence>
<dbReference type="Pfam" id="PF13439">
    <property type="entry name" value="Glyco_transf_4"/>
    <property type="match status" value="1"/>
</dbReference>
<name>A0ABP8W4I9_9MICO</name>
<feature type="domain" description="Glycosyltransferase subfamily 4-like N-terminal" evidence="5">
    <location>
        <begin position="23"/>
        <end position="183"/>
    </location>
</feature>
<gene>
    <name evidence="6" type="ORF">GCM10025780_26770</name>
</gene>
<dbReference type="InterPro" id="IPR001296">
    <property type="entry name" value="Glyco_trans_1"/>
</dbReference>
<dbReference type="InterPro" id="IPR028098">
    <property type="entry name" value="Glyco_trans_4-like_N"/>
</dbReference>
<feature type="domain" description="Glycosyl transferase family 1" evidence="4">
    <location>
        <begin position="191"/>
        <end position="336"/>
    </location>
</feature>
<reference evidence="7" key="1">
    <citation type="journal article" date="2019" name="Int. J. Syst. Evol. Microbiol.">
        <title>The Global Catalogue of Microorganisms (GCM) 10K type strain sequencing project: providing services to taxonomists for standard genome sequencing and annotation.</title>
        <authorList>
            <consortium name="The Broad Institute Genomics Platform"/>
            <consortium name="The Broad Institute Genome Sequencing Center for Infectious Disease"/>
            <person name="Wu L."/>
            <person name="Ma J."/>
        </authorList>
    </citation>
    <scope>NUCLEOTIDE SEQUENCE [LARGE SCALE GENOMIC DNA]</scope>
    <source>
        <strain evidence="7">JCM 18956</strain>
    </source>
</reference>